<dbReference type="Gene3D" id="3.90.228.10">
    <property type="match status" value="1"/>
</dbReference>
<dbReference type="InterPro" id="IPR039396">
    <property type="entry name" value="Deltex_C"/>
</dbReference>
<comment type="catalytic activity">
    <reaction evidence="1">
        <text>S-ubiquitinyl-[E2 ubiquitin-conjugating enzyme]-L-cysteine + [acceptor protein]-L-lysine = [E2 ubiquitin-conjugating enzyme]-L-cysteine + N(6)-ubiquitinyl-[acceptor protein]-L-lysine.</text>
        <dbReference type="EC" id="2.3.2.27"/>
    </reaction>
</comment>
<evidence type="ECO:0000259" key="8">
    <source>
        <dbReference type="PROSITE" id="PS50089"/>
    </source>
</evidence>
<dbReference type="SUPFAM" id="SSF56399">
    <property type="entry name" value="ADP-ribosylation"/>
    <property type="match status" value="1"/>
</dbReference>
<dbReference type="EMBL" id="CAJVPS010001798">
    <property type="protein sequence ID" value="CAG8550721.1"/>
    <property type="molecule type" value="Genomic_DNA"/>
</dbReference>
<dbReference type="GO" id="GO:0061630">
    <property type="term" value="F:ubiquitin protein ligase activity"/>
    <property type="evidence" value="ECO:0007669"/>
    <property type="project" value="UniProtKB-EC"/>
</dbReference>
<protein>
    <recommendedName>
        <fullName evidence="7">Poly [ADP-ribose] polymerase</fullName>
        <shortName evidence="7">PARP</shortName>
        <ecNumber evidence="7">2.4.2.-</ecNumber>
    </recommendedName>
</protein>
<accession>A0A9N9B404</accession>
<dbReference type="GO" id="GO:0003950">
    <property type="term" value="F:NAD+ poly-ADP-ribosyltransferase activity"/>
    <property type="evidence" value="ECO:0007669"/>
    <property type="project" value="UniProtKB-UniRule"/>
</dbReference>
<dbReference type="Gene3D" id="3.30.390.130">
    <property type="match status" value="1"/>
</dbReference>
<evidence type="ECO:0000256" key="7">
    <source>
        <dbReference type="RuleBase" id="RU362114"/>
    </source>
</evidence>
<keyword evidence="11" id="KW-1185">Reference proteome</keyword>
<keyword evidence="5" id="KW-0479">Metal-binding</keyword>
<dbReference type="InterPro" id="IPR001841">
    <property type="entry name" value="Znf_RING"/>
</dbReference>
<dbReference type="GO" id="GO:0016567">
    <property type="term" value="P:protein ubiquitination"/>
    <property type="evidence" value="ECO:0007669"/>
    <property type="project" value="InterPro"/>
</dbReference>
<keyword evidence="7" id="KW-0328">Glycosyltransferase</keyword>
<evidence type="ECO:0000256" key="1">
    <source>
        <dbReference type="ARBA" id="ARBA00000900"/>
    </source>
</evidence>
<dbReference type="PROSITE" id="PS50089">
    <property type="entry name" value="ZF_RING_2"/>
    <property type="match status" value="1"/>
</dbReference>
<dbReference type="GO" id="GO:0008270">
    <property type="term" value="F:zinc ion binding"/>
    <property type="evidence" value="ECO:0007669"/>
    <property type="project" value="UniProtKB-KW"/>
</dbReference>
<keyword evidence="6" id="KW-0863">Zinc-finger</keyword>
<dbReference type="AlphaFoldDB" id="A0A9N9B404"/>
<evidence type="ECO:0000256" key="4">
    <source>
        <dbReference type="ARBA" id="ARBA00022679"/>
    </source>
</evidence>
<evidence type="ECO:0000259" key="9">
    <source>
        <dbReference type="PROSITE" id="PS51059"/>
    </source>
</evidence>
<evidence type="ECO:0000256" key="6">
    <source>
        <dbReference type="PROSITE-ProRule" id="PRU00175"/>
    </source>
</evidence>
<feature type="domain" description="PARP catalytic" evidence="9">
    <location>
        <begin position="26"/>
        <end position="231"/>
    </location>
</feature>
<dbReference type="Pfam" id="PF18102">
    <property type="entry name" value="DTC"/>
    <property type="match status" value="1"/>
</dbReference>
<dbReference type="SMART" id="SM00184">
    <property type="entry name" value="RING"/>
    <property type="match status" value="1"/>
</dbReference>
<evidence type="ECO:0000313" key="11">
    <source>
        <dbReference type="Proteomes" id="UP000789508"/>
    </source>
</evidence>
<dbReference type="Pfam" id="PF00644">
    <property type="entry name" value="PARP"/>
    <property type="match status" value="1"/>
</dbReference>
<dbReference type="PROSITE" id="PS51059">
    <property type="entry name" value="PARP_CATALYTIC"/>
    <property type="match status" value="1"/>
</dbReference>
<dbReference type="PANTHER" id="PTHR12622">
    <property type="entry name" value="DELTEX-RELATED"/>
    <property type="match status" value="1"/>
</dbReference>
<evidence type="ECO:0000313" key="10">
    <source>
        <dbReference type="EMBL" id="CAG8550721.1"/>
    </source>
</evidence>
<reference evidence="10" key="1">
    <citation type="submission" date="2021-06" db="EMBL/GenBank/DDBJ databases">
        <authorList>
            <person name="Kallberg Y."/>
            <person name="Tangrot J."/>
            <person name="Rosling A."/>
        </authorList>
    </citation>
    <scope>NUCLEOTIDE SEQUENCE</scope>
    <source>
        <strain evidence="10">FL130A</strain>
    </source>
</reference>
<dbReference type="InterPro" id="IPR013083">
    <property type="entry name" value="Znf_RING/FYVE/PHD"/>
</dbReference>
<gene>
    <name evidence="10" type="ORF">ALEPTO_LOCUS5863</name>
</gene>
<evidence type="ECO:0000256" key="5">
    <source>
        <dbReference type="ARBA" id="ARBA00022723"/>
    </source>
</evidence>
<organism evidence="10 11">
    <name type="scientific">Ambispora leptoticha</name>
    <dbReference type="NCBI Taxonomy" id="144679"/>
    <lineage>
        <taxon>Eukaryota</taxon>
        <taxon>Fungi</taxon>
        <taxon>Fungi incertae sedis</taxon>
        <taxon>Mucoromycota</taxon>
        <taxon>Glomeromycotina</taxon>
        <taxon>Glomeromycetes</taxon>
        <taxon>Archaeosporales</taxon>
        <taxon>Ambisporaceae</taxon>
        <taxon>Ambispora</taxon>
    </lineage>
</organism>
<dbReference type="OrthoDB" id="8062037at2759"/>
<comment type="pathway">
    <text evidence="2">Protein modification; protein ubiquitination.</text>
</comment>
<dbReference type="Pfam" id="PF13639">
    <property type="entry name" value="zf-RING_2"/>
    <property type="match status" value="1"/>
</dbReference>
<evidence type="ECO:0000256" key="3">
    <source>
        <dbReference type="ARBA" id="ARBA00009413"/>
    </source>
</evidence>
<dbReference type="SUPFAM" id="SSF57850">
    <property type="entry name" value="RING/U-box"/>
    <property type="match status" value="1"/>
</dbReference>
<sequence>MSFKKKEYKLEDGGLILERIREYFNVPLTTPPTKLPLNHTDSLYVDIAAYFKLPLENVCCRITTIAILRNREVWERYQQFKNLKKQMEAEARSASTSDYTSCFNDTVLFHGTHPDNVHSILEHGLDSRLSRQFGNCGPAIYLSPSFEKCDLFASRHNNAERCLIVCVTALGKIYDNTKFQAVDPHTKFPPKGYDSVKHYVAVADEYVVYEKTQVLPILVINYERENKNFPDLTSQISVLGYTHPPSFTNMTLHSPFSVSSFANLPVNNPFAIVNNQSNATMNNSFSTLNNQPNVPMNNSFPFLNNQTNVSLPSSGNSGGLGGLLFGLQSTKSFLTPSSPSNSLTYSNFNTGSPPSNPSNSLTYSNFNTGSPQFPKGWSPLLVAHSSALPSSNNSPADYTMRKARTALHQWIAKINLTNGNSNFSGAQLADKQYWPSVSKSRFPNLASYLAWVMSTKGGTIRELDSDLVEMLRKLDSCEGIVYARRHHVESTRAVNWHEVLIPASDQRLQEAYSTHEGCTICADSILTNLTQVSDITQMKNCPHVFHKSCIEAWLSMPSSPRACPNCKTPCHDPFAAPTVGPMPDGDMAYIFNETLGAWFICYGIPSDIQVSCHPSPGMPFKGTTRIAVCPIYLKWGPLLFIRLVAAFYYHHTFTVGTSLTTNCADSTTWNGIHHKTMTDGPFGFPDPTYEDRVSLELDSKGIMLFLRDLVQQ</sequence>
<comment type="caution">
    <text evidence="10">The sequence shown here is derived from an EMBL/GenBank/DDBJ whole genome shotgun (WGS) entry which is preliminary data.</text>
</comment>
<dbReference type="EC" id="2.4.2.-" evidence="7"/>
<dbReference type="InterPro" id="IPR039398">
    <property type="entry name" value="Deltex_fam"/>
</dbReference>
<feature type="domain" description="RING-type" evidence="8">
    <location>
        <begin position="518"/>
        <end position="567"/>
    </location>
</feature>
<name>A0A9N9B404_9GLOM</name>
<keyword evidence="7" id="KW-0520">NAD</keyword>
<comment type="similarity">
    <text evidence="3">Belongs to the Deltex family.</text>
</comment>
<evidence type="ECO:0000256" key="2">
    <source>
        <dbReference type="ARBA" id="ARBA00004906"/>
    </source>
</evidence>
<proteinExistence type="inferred from homology"/>
<dbReference type="Proteomes" id="UP000789508">
    <property type="component" value="Unassembled WGS sequence"/>
</dbReference>
<keyword evidence="6" id="KW-0862">Zinc</keyword>
<dbReference type="InterPro" id="IPR039399">
    <property type="entry name" value="Deltex_C_sf"/>
</dbReference>
<keyword evidence="4 7" id="KW-0808">Transferase</keyword>
<dbReference type="InterPro" id="IPR012317">
    <property type="entry name" value="Poly(ADP-ribose)pol_cat_dom"/>
</dbReference>
<dbReference type="Gene3D" id="3.30.40.10">
    <property type="entry name" value="Zinc/RING finger domain, C3HC4 (zinc finger)"/>
    <property type="match status" value="1"/>
</dbReference>